<keyword evidence="1" id="KW-0805">Transcription regulation</keyword>
<evidence type="ECO:0000259" key="4">
    <source>
        <dbReference type="PROSITE" id="PS50995"/>
    </source>
</evidence>
<keyword evidence="2" id="KW-0238">DNA-binding</keyword>
<dbReference type="PANTHER" id="PTHR42756">
    <property type="entry name" value="TRANSCRIPTIONAL REGULATOR, MARR"/>
    <property type="match status" value="1"/>
</dbReference>
<keyword evidence="3" id="KW-0804">Transcription</keyword>
<dbReference type="InterPro" id="IPR036388">
    <property type="entry name" value="WH-like_DNA-bd_sf"/>
</dbReference>
<evidence type="ECO:0000256" key="1">
    <source>
        <dbReference type="ARBA" id="ARBA00023015"/>
    </source>
</evidence>
<sequence>MDSRQEDNKPKREANIDGLQQFVLDLPLANEAFFALVETTAGLVAVSEKYWQAQGLNGARIRVLVEIAKQGGAILPSGLASRIGVTKANISLLLTPLEKDGYISRTEHIRDGRKSVISLTEAGRALLSRHLPGNRETVAGKMNRLDTDELRQLMALLHKLNKP</sequence>
<evidence type="ECO:0000313" key="6">
    <source>
        <dbReference type="Proteomes" id="UP000033163"/>
    </source>
</evidence>
<dbReference type="RefSeq" id="WP_046507009.1">
    <property type="nucleotide sequence ID" value="NZ_AGBD01001789.1"/>
</dbReference>
<dbReference type="Proteomes" id="UP000033163">
    <property type="component" value="Chromosome I"/>
</dbReference>
<dbReference type="KEGG" id="pri:PRIO_3304"/>
<dbReference type="PROSITE" id="PS50995">
    <property type="entry name" value="HTH_MARR_2"/>
    <property type="match status" value="1"/>
</dbReference>
<dbReference type="PANTHER" id="PTHR42756:SF1">
    <property type="entry name" value="TRANSCRIPTIONAL REPRESSOR OF EMRAB OPERON"/>
    <property type="match status" value="1"/>
</dbReference>
<dbReference type="PRINTS" id="PR00598">
    <property type="entry name" value="HTHMARR"/>
</dbReference>
<dbReference type="PROSITE" id="PS01117">
    <property type="entry name" value="HTH_MARR_1"/>
    <property type="match status" value="1"/>
</dbReference>
<gene>
    <name evidence="5" type="ORF">PRIO_3304</name>
</gene>
<dbReference type="EMBL" id="LN831776">
    <property type="protein sequence ID" value="CQR55707.1"/>
    <property type="molecule type" value="Genomic_DNA"/>
</dbReference>
<dbReference type="Pfam" id="PF12802">
    <property type="entry name" value="MarR_2"/>
    <property type="match status" value="1"/>
</dbReference>
<dbReference type="STRING" id="483937.AMQ84_28290"/>
<organism evidence="5 6">
    <name type="scientific">Paenibacillus riograndensis SBR5</name>
    <dbReference type="NCBI Taxonomy" id="1073571"/>
    <lineage>
        <taxon>Bacteria</taxon>
        <taxon>Bacillati</taxon>
        <taxon>Bacillota</taxon>
        <taxon>Bacilli</taxon>
        <taxon>Bacillales</taxon>
        <taxon>Paenibacillaceae</taxon>
        <taxon>Paenibacillus</taxon>
        <taxon>Paenibacillus sonchi group</taxon>
    </lineage>
</organism>
<feature type="domain" description="HTH marR-type" evidence="4">
    <location>
        <begin position="29"/>
        <end position="162"/>
    </location>
</feature>
<dbReference type="InterPro" id="IPR023187">
    <property type="entry name" value="Tscrpt_reg_MarR-type_CS"/>
</dbReference>
<accession>A0A0E4CWV9</accession>
<evidence type="ECO:0000256" key="2">
    <source>
        <dbReference type="ARBA" id="ARBA00023125"/>
    </source>
</evidence>
<dbReference type="GO" id="GO:0003700">
    <property type="term" value="F:DNA-binding transcription factor activity"/>
    <property type="evidence" value="ECO:0007669"/>
    <property type="project" value="InterPro"/>
</dbReference>
<name>A0A0E4CWV9_9BACL</name>
<protein>
    <submittedName>
        <fullName evidence="5">Transcriptional regulator, MarR family protein</fullName>
    </submittedName>
</protein>
<dbReference type="InterPro" id="IPR036390">
    <property type="entry name" value="WH_DNA-bd_sf"/>
</dbReference>
<proteinExistence type="predicted"/>
<evidence type="ECO:0000313" key="5">
    <source>
        <dbReference type="EMBL" id="CQR55707.1"/>
    </source>
</evidence>
<evidence type="ECO:0000256" key="3">
    <source>
        <dbReference type="ARBA" id="ARBA00023163"/>
    </source>
</evidence>
<dbReference type="PATRIC" id="fig|1073571.4.peg.3527"/>
<dbReference type="SUPFAM" id="SSF46785">
    <property type="entry name" value="Winged helix' DNA-binding domain"/>
    <property type="match status" value="1"/>
</dbReference>
<reference evidence="6" key="1">
    <citation type="submission" date="2015-03" db="EMBL/GenBank/DDBJ databases">
        <authorList>
            <person name="Wibberg D."/>
        </authorList>
    </citation>
    <scope>NUCLEOTIDE SEQUENCE [LARGE SCALE GENOMIC DNA]</scope>
</reference>
<dbReference type="InterPro" id="IPR000835">
    <property type="entry name" value="HTH_MarR-typ"/>
</dbReference>
<dbReference type="GO" id="GO:0003677">
    <property type="term" value="F:DNA binding"/>
    <property type="evidence" value="ECO:0007669"/>
    <property type="project" value="UniProtKB-KW"/>
</dbReference>
<dbReference type="AlphaFoldDB" id="A0A0E4CWV9"/>
<dbReference type="Gene3D" id="1.10.10.10">
    <property type="entry name" value="Winged helix-like DNA-binding domain superfamily/Winged helix DNA-binding domain"/>
    <property type="match status" value="1"/>
</dbReference>
<dbReference type="HOGENOM" id="CLU_083287_27_3_9"/>
<dbReference type="SMART" id="SM00347">
    <property type="entry name" value="HTH_MARR"/>
    <property type="match status" value="1"/>
</dbReference>